<dbReference type="InterPro" id="IPR006680">
    <property type="entry name" value="Amidohydro-rel"/>
</dbReference>
<name>A0A1W2AQ74_9SPHI</name>
<evidence type="ECO:0000259" key="2">
    <source>
        <dbReference type="Pfam" id="PF04909"/>
    </source>
</evidence>
<dbReference type="AlphaFoldDB" id="A0A1W2AQ74"/>
<dbReference type="GO" id="GO:0016787">
    <property type="term" value="F:hydrolase activity"/>
    <property type="evidence" value="ECO:0007669"/>
    <property type="project" value="UniProtKB-KW"/>
</dbReference>
<dbReference type="InterPro" id="IPR032465">
    <property type="entry name" value="ACMSD"/>
</dbReference>
<keyword evidence="3" id="KW-0378">Hydrolase</keyword>
<evidence type="ECO:0000313" key="3">
    <source>
        <dbReference type="EMBL" id="SMC62690.1"/>
    </source>
</evidence>
<dbReference type="PANTHER" id="PTHR21240">
    <property type="entry name" value="2-AMINO-3-CARBOXYLMUCONATE-6-SEMIALDEHYDE DECARBOXYLASE"/>
    <property type="match status" value="1"/>
</dbReference>
<reference evidence="3 4" key="1">
    <citation type="submission" date="2017-04" db="EMBL/GenBank/DDBJ databases">
        <authorList>
            <person name="Afonso C.L."/>
            <person name="Miller P.J."/>
            <person name="Scott M.A."/>
            <person name="Spackman E."/>
            <person name="Goraichik I."/>
            <person name="Dimitrov K.M."/>
            <person name="Suarez D.L."/>
            <person name="Swayne D.E."/>
        </authorList>
    </citation>
    <scope>NUCLEOTIDE SEQUENCE [LARGE SCALE GENOMIC DNA]</scope>
    <source>
        <strain evidence="3 4">DSM 19625</strain>
    </source>
</reference>
<dbReference type="Gene3D" id="3.20.20.140">
    <property type="entry name" value="Metal-dependent hydrolases"/>
    <property type="match status" value="1"/>
</dbReference>
<dbReference type="SUPFAM" id="SSF51556">
    <property type="entry name" value="Metallo-dependent hydrolases"/>
    <property type="match status" value="1"/>
</dbReference>
<dbReference type="EMBL" id="FWYB01000001">
    <property type="protein sequence ID" value="SMC62690.1"/>
    <property type="molecule type" value="Genomic_DNA"/>
</dbReference>
<organism evidence="3 4">
    <name type="scientific">Pedobacter nyackensis</name>
    <dbReference type="NCBI Taxonomy" id="475255"/>
    <lineage>
        <taxon>Bacteria</taxon>
        <taxon>Pseudomonadati</taxon>
        <taxon>Bacteroidota</taxon>
        <taxon>Sphingobacteriia</taxon>
        <taxon>Sphingobacteriales</taxon>
        <taxon>Sphingobacteriaceae</taxon>
        <taxon>Pedobacter</taxon>
    </lineage>
</organism>
<dbReference type="GO" id="GO:0016831">
    <property type="term" value="F:carboxy-lyase activity"/>
    <property type="evidence" value="ECO:0007669"/>
    <property type="project" value="InterPro"/>
</dbReference>
<keyword evidence="1" id="KW-0456">Lyase</keyword>
<keyword evidence="4" id="KW-1185">Reference proteome</keyword>
<accession>A0A1W2AQ74</accession>
<evidence type="ECO:0000256" key="1">
    <source>
        <dbReference type="ARBA" id="ARBA00023239"/>
    </source>
</evidence>
<dbReference type="Proteomes" id="UP000192678">
    <property type="component" value="Unassembled WGS sequence"/>
</dbReference>
<protein>
    <submittedName>
        <fullName evidence="3">Amidohydrolase</fullName>
    </submittedName>
</protein>
<dbReference type="Pfam" id="PF04909">
    <property type="entry name" value="Amidohydro_2"/>
    <property type="match status" value="1"/>
</dbReference>
<gene>
    <name evidence="3" type="ORF">SAMN04488101_101833</name>
</gene>
<dbReference type="STRING" id="475255.SAMN04488101_101833"/>
<dbReference type="InterPro" id="IPR032466">
    <property type="entry name" value="Metal_Hydrolase"/>
</dbReference>
<proteinExistence type="predicted"/>
<feature type="domain" description="Amidohydrolase-related" evidence="2">
    <location>
        <begin position="145"/>
        <end position="300"/>
    </location>
</feature>
<evidence type="ECO:0000313" key="4">
    <source>
        <dbReference type="Proteomes" id="UP000192678"/>
    </source>
</evidence>
<sequence length="301" mass="34632">MKTLSDDETIFDKHYKYTMKTLIFLILFLSLFFPASKGLAQKIFDVHIHGSNDIVSQLKELKEAGVYKAALSSSWNLQNSYRAHRQIGLLYGLMFPCPNGSVPYSLQPCFENKKEWPPLAWVEQQIKDRKIDYFGEILSQYYGISSADSLLFPYYALAEKYNLPVGIHTGGAGPNHGSPNFKMELGDPHLMEPLFLKFPKLKVWIMHSGDQYFKEAIAIMTIHNQVYADISVISNPDIVPTAQFIMIMKSFLEAGLIDRLMFGTDNGNIKKVITRIERLNFLSKEQKDNIYYQNAERFFRK</sequence>
<dbReference type="RefSeq" id="WP_235005227.1">
    <property type="nucleotide sequence ID" value="NZ_FWYB01000001.1"/>
</dbReference>